<dbReference type="PANTHER" id="PTHR21666:SF270">
    <property type="entry name" value="MUREIN HYDROLASE ACTIVATOR ENVC"/>
    <property type="match status" value="1"/>
</dbReference>
<organism evidence="5 6">
    <name type="scientific">Lederbergia graminis</name>
    <dbReference type="NCBI Taxonomy" id="735518"/>
    <lineage>
        <taxon>Bacteria</taxon>
        <taxon>Bacillati</taxon>
        <taxon>Bacillota</taxon>
        <taxon>Bacilli</taxon>
        <taxon>Bacillales</taxon>
        <taxon>Bacillaceae</taxon>
        <taxon>Lederbergia</taxon>
    </lineage>
</organism>
<accession>A0ABW0LIN9</accession>
<comment type="caution">
    <text evidence="5">The sequence shown here is derived from an EMBL/GenBank/DDBJ whole genome shotgun (WGS) entry which is preliminary data.</text>
</comment>
<gene>
    <name evidence="5" type="ORF">ACFPM4_13575</name>
</gene>
<dbReference type="PROSITE" id="PS51782">
    <property type="entry name" value="LYSM"/>
    <property type="match status" value="1"/>
</dbReference>
<evidence type="ECO:0000259" key="3">
    <source>
        <dbReference type="PROSITE" id="PS51109"/>
    </source>
</evidence>
<dbReference type="Proteomes" id="UP001596147">
    <property type="component" value="Unassembled WGS sequence"/>
</dbReference>
<dbReference type="Gene3D" id="3.10.350.10">
    <property type="entry name" value="LysM domain"/>
    <property type="match status" value="1"/>
</dbReference>
<evidence type="ECO:0000313" key="5">
    <source>
        <dbReference type="EMBL" id="MFC5465778.1"/>
    </source>
</evidence>
<dbReference type="PANTHER" id="PTHR21666">
    <property type="entry name" value="PEPTIDASE-RELATED"/>
    <property type="match status" value="1"/>
</dbReference>
<dbReference type="InterPro" id="IPR016047">
    <property type="entry name" value="M23ase_b-sheet_dom"/>
</dbReference>
<dbReference type="InterPro" id="IPR011098">
    <property type="entry name" value="G5_dom"/>
</dbReference>
<keyword evidence="6" id="KW-1185">Reference proteome</keyword>
<dbReference type="PROSITE" id="PS51109">
    <property type="entry name" value="G5"/>
    <property type="match status" value="1"/>
</dbReference>
<feature type="signal peptide" evidence="2">
    <location>
        <begin position="1"/>
        <end position="36"/>
    </location>
</feature>
<reference evidence="6" key="1">
    <citation type="journal article" date="2019" name="Int. J. Syst. Evol. Microbiol.">
        <title>The Global Catalogue of Microorganisms (GCM) 10K type strain sequencing project: providing services to taxonomists for standard genome sequencing and annotation.</title>
        <authorList>
            <consortium name="The Broad Institute Genomics Platform"/>
            <consortium name="The Broad Institute Genome Sequencing Center for Infectious Disease"/>
            <person name="Wu L."/>
            <person name="Ma J."/>
        </authorList>
    </citation>
    <scope>NUCLEOTIDE SEQUENCE [LARGE SCALE GENOMIC DNA]</scope>
    <source>
        <strain evidence="6">CGMCC 1.12237</strain>
    </source>
</reference>
<feature type="domain" description="G5" evidence="3">
    <location>
        <begin position="278"/>
        <end position="358"/>
    </location>
</feature>
<dbReference type="SMART" id="SM00257">
    <property type="entry name" value="LysM"/>
    <property type="match status" value="1"/>
</dbReference>
<evidence type="ECO:0000313" key="6">
    <source>
        <dbReference type="Proteomes" id="UP001596147"/>
    </source>
</evidence>
<name>A0ABW0LIN9_9BACI</name>
<dbReference type="SMART" id="SM01208">
    <property type="entry name" value="G5"/>
    <property type="match status" value="1"/>
</dbReference>
<dbReference type="Gene3D" id="2.70.70.10">
    <property type="entry name" value="Glucose Permease (Domain IIA)"/>
    <property type="match status" value="1"/>
</dbReference>
<evidence type="ECO:0000256" key="1">
    <source>
        <dbReference type="ARBA" id="ARBA00022729"/>
    </source>
</evidence>
<dbReference type="InterPro" id="IPR036779">
    <property type="entry name" value="LysM_dom_sf"/>
</dbReference>
<dbReference type="CDD" id="cd12797">
    <property type="entry name" value="M23_peptidase"/>
    <property type="match status" value="1"/>
</dbReference>
<dbReference type="Pfam" id="PF01476">
    <property type="entry name" value="LysM"/>
    <property type="match status" value="1"/>
</dbReference>
<sequence>MSLELKRQKKRKKAGLFLKVTTALLLLTTIPFPASATTDINTVFHVYIDDTYAGVISDKEVVNKAVIEVIEENQEQYEGLHLQLGNKITYIPEQVFWLNANNEAVSNKIEELGTVKALVTAITADDEQIAYLKDINTAESVVETIQTQYVPKEDLEAFNEQQQSAQTMMAMSTVTKEETDKSLPSGILNIATKEDLKYEVVAVDPDDVMSSKDAVQLLKKGTLEEKTHIVKEGEVFGRIAAKYGLTNQQLEDINKGVTEESILQIGQELNVLVTKPLLNVLVEKEVYKEEAVGFETEVVENSSLPKGETRVKQQGKNGKSGITYKIVEQNGKEIKKEVLDEKVISKPVKKIIEKGTKVIPSRGTGSFTWPTNGGYISSVQGQRWGKLHKGIDIARPSNYTIKAADHGIVVFAGWHGGYGNKIIIDHQNGYRTVYAHLRSISVSKGQKVEKGSKIGIMGSTGDSTGTHLHFEIYKNGALKNPLSYF</sequence>
<dbReference type="Pfam" id="PF01551">
    <property type="entry name" value="Peptidase_M23"/>
    <property type="match status" value="1"/>
</dbReference>
<keyword evidence="1 2" id="KW-0732">Signal</keyword>
<protein>
    <submittedName>
        <fullName evidence="5">Peptidoglycan DD-metalloendopeptidase family protein</fullName>
    </submittedName>
</protein>
<evidence type="ECO:0000259" key="4">
    <source>
        <dbReference type="PROSITE" id="PS51782"/>
    </source>
</evidence>
<dbReference type="InterPro" id="IPR011055">
    <property type="entry name" value="Dup_hybrid_motif"/>
</dbReference>
<dbReference type="InterPro" id="IPR050570">
    <property type="entry name" value="Cell_wall_metabolism_enzyme"/>
</dbReference>
<feature type="domain" description="LysM" evidence="4">
    <location>
        <begin position="226"/>
        <end position="271"/>
    </location>
</feature>
<dbReference type="CDD" id="cd00118">
    <property type="entry name" value="LysM"/>
    <property type="match status" value="1"/>
</dbReference>
<dbReference type="Pfam" id="PF07501">
    <property type="entry name" value="G5"/>
    <property type="match status" value="1"/>
</dbReference>
<dbReference type="RefSeq" id="WP_382352757.1">
    <property type="nucleotide sequence ID" value="NZ_JBHSMC010000016.1"/>
</dbReference>
<feature type="chain" id="PRO_5045731790" evidence="2">
    <location>
        <begin position="37"/>
        <end position="485"/>
    </location>
</feature>
<proteinExistence type="predicted"/>
<dbReference type="InterPro" id="IPR018392">
    <property type="entry name" value="LysM"/>
</dbReference>
<dbReference type="EMBL" id="JBHSMC010000016">
    <property type="protein sequence ID" value="MFC5465778.1"/>
    <property type="molecule type" value="Genomic_DNA"/>
</dbReference>
<dbReference type="SUPFAM" id="SSF51261">
    <property type="entry name" value="Duplicated hybrid motif"/>
    <property type="match status" value="1"/>
</dbReference>
<dbReference type="Gene3D" id="2.20.230.10">
    <property type="entry name" value="Resuscitation-promoting factor rpfb"/>
    <property type="match status" value="1"/>
</dbReference>
<evidence type="ECO:0000256" key="2">
    <source>
        <dbReference type="SAM" id="SignalP"/>
    </source>
</evidence>
<dbReference type="SUPFAM" id="SSF54106">
    <property type="entry name" value="LysM domain"/>
    <property type="match status" value="1"/>
</dbReference>